<organism evidence="1 2">
    <name type="scientific">Symbiodinium pilosum</name>
    <name type="common">Dinoflagellate</name>
    <dbReference type="NCBI Taxonomy" id="2952"/>
    <lineage>
        <taxon>Eukaryota</taxon>
        <taxon>Sar</taxon>
        <taxon>Alveolata</taxon>
        <taxon>Dinophyceae</taxon>
        <taxon>Suessiales</taxon>
        <taxon>Symbiodiniaceae</taxon>
        <taxon>Symbiodinium</taxon>
    </lineage>
</organism>
<dbReference type="OrthoDB" id="414100at2759"/>
<name>A0A812X638_SYMPI</name>
<keyword evidence="2" id="KW-1185">Reference proteome</keyword>
<reference evidence="1" key="1">
    <citation type="submission" date="2021-02" db="EMBL/GenBank/DDBJ databases">
        <authorList>
            <person name="Dougan E. K."/>
            <person name="Rhodes N."/>
            <person name="Thang M."/>
            <person name="Chan C."/>
        </authorList>
    </citation>
    <scope>NUCLEOTIDE SEQUENCE</scope>
</reference>
<sequence length="95" mass="10731">ASIRASPQETYGRLAAWLGATKPFPADTVFKRYNFRLGNRTDLCLNSTLQRVLKSMLAPEYAALHLAVQWQEQTFSQPLAKKELADKVSRCDMAE</sequence>
<proteinExistence type="predicted"/>
<feature type="non-terminal residue" evidence="1">
    <location>
        <position position="1"/>
    </location>
</feature>
<accession>A0A812X638</accession>
<dbReference type="EMBL" id="CAJNIZ010045168">
    <property type="protein sequence ID" value="CAE7712395.1"/>
    <property type="molecule type" value="Genomic_DNA"/>
</dbReference>
<comment type="caution">
    <text evidence="1">The sequence shown here is derived from an EMBL/GenBank/DDBJ whole genome shotgun (WGS) entry which is preliminary data.</text>
</comment>
<protein>
    <submittedName>
        <fullName evidence="1">Uncharacterized protein</fullName>
    </submittedName>
</protein>
<dbReference type="Proteomes" id="UP000649617">
    <property type="component" value="Unassembled WGS sequence"/>
</dbReference>
<gene>
    <name evidence="1" type="ORF">SPIL2461_LOCUS20194</name>
</gene>
<evidence type="ECO:0000313" key="2">
    <source>
        <dbReference type="Proteomes" id="UP000649617"/>
    </source>
</evidence>
<evidence type="ECO:0000313" key="1">
    <source>
        <dbReference type="EMBL" id="CAE7712395.1"/>
    </source>
</evidence>
<dbReference type="AlphaFoldDB" id="A0A812X638"/>
<feature type="non-terminal residue" evidence="1">
    <location>
        <position position="95"/>
    </location>
</feature>